<dbReference type="Pfam" id="PF00550">
    <property type="entry name" value="PP-binding"/>
    <property type="match status" value="1"/>
</dbReference>
<proteinExistence type="predicted"/>
<dbReference type="InterPro" id="IPR016039">
    <property type="entry name" value="Thiolase-like"/>
</dbReference>
<dbReference type="InterPro" id="IPR016036">
    <property type="entry name" value="Malonyl_transacylase_ACP-bd"/>
</dbReference>
<dbReference type="InterPro" id="IPR020806">
    <property type="entry name" value="PKS_PP-bd"/>
</dbReference>
<dbReference type="InterPro" id="IPR036291">
    <property type="entry name" value="NAD(P)-bd_dom_sf"/>
</dbReference>
<dbReference type="SUPFAM" id="SSF52151">
    <property type="entry name" value="FabD/lysophospholipase-like"/>
    <property type="match status" value="1"/>
</dbReference>
<evidence type="ECO:0000256" key="3">
    <source>
        <dbReference type="ARBA" id="ARBA00022679"/>
    </source>
</evidence>
<dbReference type="InterPro" id="IPR036736">
    <property type="entry name" value="ACP-like_sf"/>
</dbReference>
<dbReference type="PROSITE" id="PS00606">
    <property type="entry name" value="KS3_1"/>
    <property type="match status" value="1"/>
</dbReference>
<feature type="domain" description="Carrier" evidence="4">
    <location>
        <begin position="1488"/>
        <end position="1565"/>
    </location>
</feature>
<dbReference type="CDD" id="cd00833">
    <property type="entry name" value="PKS"/>
    <property type="match status" value="1"/>
</dbReference>
<comment type="caution">
    <text evidence="6">The sequence shown here is derived from an EMBL/GenBank/DDBJ whole genome shotgun (WGS) entry which is preliminary data.</text>
</comment>
<dbReference type="Gene3D" id="1.10.1200.10">
    <property type="entry name" value="ACP-like"/>
    <property type="match status" value="1"/>
</dbReference>
<organism evidence="6 7">
    <name type="scientific">Allokutzneria multivorans</name>
    <dbReference type="NCBI Taxonomy" id="1142134"/>
    <lineage>
        <taxon>Bacteria</taxon>
        <taxon>Bacillati</taxon>
        <taxon>Actinomycetota</taxon>
        <taxon>Actinomycetes</taxon>
        <taxon>Pseudonocardiales</taxon>
        <taxon>Pseudonocardiaceae</taxon>
        <taxon>Allokutzneria</taxon>
    </lineage>
</organism>
<dbReference type="EMBL" id="BAABAL010000008">
    <property type="protein sequence ID" value="GAA4004539.1"/>
    <property type="molecule type" value="Genomic_DNA"/>
</dbReference>
<dbReference type="SMART" id="SM00827">
    <property type="entry name" value="PKS_AT"/>
    <property type="match status" value="1"/>
</dbReference>
<dbReference type="Gene3D" id="3.40.50.720">
    <property type="entry name" value="NAD(P)-binding Rossmann-like Domain"/>
    <property type="match status" value="1"/>
</dbReference>
<keyword evidence="3" id="KW-0808">Transferase</keyword>
<dbReference type="InterPro" id="IPR032821">
    <property type="entry name" value="PKS_assoc"/>
</dbReference>
<dbReference type="InterPro" id="IPR020841">
    <property type="entry name" value="PKS_Beta-ketoAc_synthase_dom"/>
</dbReference>
<dbReference type="Proteomes" id="UP001501747">
    <property type="component" value="Unassembled WGS sequence"/>
</dbReference>
<evidence type="ECO:0000256" key="1">
    <source>
        <dbReference type="ARBA" id="ARBA00022450"/>
    </source>
</evidence>
<dbReference type="SUPFAM" id="SSF55048">
    <property type="entry name" value="Probable ACP-binding domain of malonyl-CoA ACP transacylase"/>
    <property type="match status" value="1"/>
</dbReference>
<dbReference type="SMART" id="SM00826">
    <property type="entry name" value="PKS_DH"/>
    <property type="match status" value="1"/>
</dbReference>
<dbReference type="Pfam" id="PF21089">
    <property type="entry name" value="PKS_DH_N"/>
    <property type="match status" value="1"/>
</dbReference>
<dbReference type="SUPFAM" id="SSF53901">
    <property type="entry name" value="Thiolase-like"/>
    <property type="match status" value="1"/>
</dbReference>
<accession>A0ABP7S067</accession>
<dbReference type="SMART" id="SM00825">
    <property type="entry name" value="PKS_KS"/>
    <property type="match status" value="1"/>
</dbReference>
<dbReference type="Gene3D" id="3.30.70.3290">
    <property type="match status" value="1"/>
</dbReference>
<dbReference type="Gene3D" id="3.40.47.10">
    <property type="match status" value="1"/>
</dbReference>
<dbReference type="SMART" id="SM01294">
    <property type="entry name" value="PKS_PP_betabranch"/>
    <property type="match status" value="1"/>
</dbReference>
<dbReference type="SMART" id="SM00822">
    <property type="entry name" value="PKS_KR"/>
    <property type="match status" value="1"/>
</dbReference>
<dbReference type="Gene3D" id="3.40.366.10">
    <property type="entry name" value="Malonyl-Coenzyme A Acyl Carrier Protein, domain 2"/>
    <property type="match status" value="1"/>
</dbReference>
<dbReference type="InterPro" id="IPR001227">
    <property type="entry name" value="Ac_transferase_dom_sf"/>
</dbReference>
<dbReference type="CDD" id="cd05274">
    <property type="entry name" value="KR_FAS_SDR_x"/>
    <property type="match status" value="1"/>
</dbReference>
<dbReference type="InterPro" id="IPR049552">
    <property type="entry name" value="PKS_DH_N"/>
</dbReference>
<evidence type="ECO:0000313" key="6">
    <source>
        <dbReference type="EMBL" id="GAA4004539.1"/>
    </source>
</evidence>
<dbReference type="Gene3D" id="3.10.129.110">
    <property type="entry name" value="Polyketide synthase dehydratase"/>
    <property type="match status" value="1"/>
</dbReference>
<evidence type="ECO:0000256" key="2">
    <source>
        <dbReference type="ARBA" id="ARBA00022553"/>
    </source>
</evidence>
<dbReference type="SUPFAM" id="SSF47336">
    <property type="entry name" value="ACP-like"/>
    <property type="match status" value="1"/>
</dbReference>
<dbReference type="InterPro" id="IPR057326">
    <property type="entry name" value="KR_dom"/>
</dbReference>
<dbReference type="PANTHER" id="PTHR43775:SF37">
    <property type="entry name" value="SI:DKEY-61P9.11"/>
    <property type="match status" value="1"/>
</dbReference>
<dbReference type="InterPro" id="IPR018201">
    <property type="entry name" value="Ketoacyl_synth_AS"/>
</dbReference>
<dbReference type="SMART" id="SM00823">
    <property type="entry name" value="PKS_PP"/>
    <property type="match status" value="1"/>
</dbReference>
<reference evidence="7" key="1">
    <citation type="journal article" date="2019" name="Int. J. Syst. Evol. Microbiol.">
        <title>The Global Catalogue of Microorganisms (GCM) 10K type strain sequencing project: providing services to taxonomists for standard genome sequencing and annotation.</title>
        <authorList>
            <consortium name="The Broad Institute Genomics Platform"/>
            <consortium name="The Broad Institute Genome Sequencing Center for Infectious Disease"/>
            <person name="Wu L."/>
            <person name="Ma J."/>
        </authorList>
    </citation>
    <scope>NUCLEOTIDE SEQUENCE [LARGE SCALE GENOMIC DNA]</scope>
    <source>
        <strain evidence="7">JCM 17342</strain>
    </source>
</reference>
<dbReference type="InterPro" id="IPR020807">
    <property type="entry name" value="PKS_DH"/>
</dbReference>
<evidence type="ECO:0000313" key="7">
    <source>
        <dbReference type="Proteomes" id="UP001501747"/>
    </source>
</evidence>
<evidence type="ECO:0000259" key="4">
    <source>
        <dbReference type="PROSITE" id="PS50075"/>
    </source>
</evidence>
<dbReference type="InterPro" id="IPR042104">
    <property type="entry name" value="PKS_dehydratase_sf"/>
</dbReference>
<name>A0ABP7S067_9PSEU</name>
<dbReference type="InterPro" id="IPR009081">
    <property type="entry name" value="PP-bd_ACP"/>
</dbReference>
<dbReference type="SUPFAM" id="SSF51735">
    <property type="entry name" value="NAD(P)-binding Rossmann-fold domains"/>
    <property type="match status" value="2"/>
</dbReference>
<evidence type="ECO:0000259" key="5">
    <source>
        <dbReference type="PROSITE" id="PS52004"/>
    </source>
</evidence>
<keyword evidence="1" id="KW-0596">Phosphopantetheine</keyword>
<dbReference type="PANTHER" id="PTHR43775">
    <property type="entry name" value="FATTY ACID SYNTHASE"/>
    <property type="match status" value="1"/>
</dbReference>
<dbReference type="InterPro" id="IPR016035">
    <property type="entry name" value="Acyl_Trfase/lysoPLipase"/>
</dbReference>
<dbReference type="PROSITE" id="PS52004">
    <property type="entry name" value="KS3_2"/>
    <property type="match status" value="1"/>
</dbReference>
<dbReference type="InterPro" id="IPR050091">
    <property type="entry name" value="PKS_NRPS_Biosynth_Enz"/>
</dbReference>
<sequence>MDVAIVGLGCRFAGGVTSPELFWSFLMSGSRAVGEVPDGRWDAAWSKSRENAAVLSRVTSRGAFLDDISGFDNAFFGVSGTEAEQLDPQQRVALEVAWEALEHAGIDPTKLAGTDTGVFMGVGSDDYGRRLLEDLPEVRAWTGIGASACAVANRISYTLDLRGPSFSVDTACSSSLVALNQACRSVASGESPLALAGGVMLMSGPGLTAVLDEAGAISPDGRSKAFSDAADGYGRGEGCGVVVVKRLSDALADGDHVWAVVRGGAVRQDGRTDGIMAPSREAQEHLLRAAYADAGVDPREVGYVEAHGTGTRVGDPIEVGALSTVVGEGGCLVGSVKTNLGHTEAAAGIAGVIKTVLALDAGVIPPTVLDAGLRQDIDWAGLEVVTSPRPLESRFAGVASYGYGGTIAHVVLEQGSSRAPSPVASPGLRVYPVSGGSPDAVREQASRLVSAIGERSLADVGHTLAHRRAHLPTRAAVVASDHATLTAGLESVSPVASTASDVVWVFSGHGAQWSGMGRSLLADSSEFAAVIDRLEPIFLAELGVSPREVLESGSLGGVDCIQSMLFAMQIGLAAVLTSRGVRPAAVIGHSVGEIAAAVVAGSLTEEQGARLVCRRSRLLPLAAGQGAMAMVDMSFSTASSLLAGRTDVVPAIAAAPASTVLAGTPAALDSFLSTLDGHVVRRVDSDVAFHSPQMEPLAVSLASAVADLSPSVPSVPLYVTAVADPRSAPRQDASYWAQNLRNPVLFKDAVEAAVEDGFRVFLEVSAHPVVSHSINEVLGGKGAVVPCLRRNKPELAGLLAAVASLYCHGVDVDWSVLQPDGVLADLPGVAWQHKRHWVSGPSASFPADTLLGTPVTVHGSSTRVWNTTLNVRTRPYPGRHPVLETEIVPAAVLLNTFLTAGECSGLRDVSLRNPVVVPSSGAREVQIVRDGNIMRIVSDGAVTTSALLDFGSGTGFSVDACTELAPDYVISRLAELGVAAMGYPWRFSELRRGDDVLCGQMITDAPGWASVLDAALSMASVVFDGPAVLRMPSHLARFGVSGTAPSSAAISVRVSGPSTVDVWVSGVGGSAWFEGLRYGELAAEADSLAELRYSVDWCSLPEGDSVPLSSVSVLGDPKLAAALGVPEGTSGSHVLCSVDSVSSLLSLVRSHSSDSRLWCVTSSASLMGVSRVLASEHPDFWGGAIELPSSLTALDVSALARALSSREPVLAVRDGSVFVPRLTPVSGSASFQCSPSGTYLITGGFGALGLEMASHLAQRGARRLVLLGRTPLPPRALWPSSSPILALEAAGVTVFPVAADIADLSSVRSALEAVQAPPITGVVHAAGIVHSGLVGSLSSSDIDAVMRPKVAGACVLDALFPPGSLEFMVFFSSAGPLLGLPGQAAYAAANAFLDDLACRRGGETVSLAWTSWRGLGMSTSAAATDVELAARGTADITAAQALRAFDQSVGCGENVVAVLRVLREHAGPRPLVLSSVVASSAPVVAASVVSTVSVDSVGEIVAGVLGVDASVVGESRALSELGVDSLLASAVRVELEKAVGVALPATLLWNYPSVGAIVGYLSGVVPAGLSG</sequence>
<dbReference type="Pfam" id="PF08659">
    <property type="entry name" value="KR"/>
    <property type="match status" value="1"/>
</dbReference>
<keyword evidence="2" id="KW-0597">Phosphoprotein</keyword>
<dbReference type="InterPro" id="IPR013968">
    <property type="entry name" value="PKS_KR"/>
</dbReference>
<dbReference type="Pfam" id="PF00109">
    <property type="entry name" value="ketoacyl-synt"/>
    <property type="match status" value="1"/>
</dbReference>
<gene>
    <name evidence="6" type="ORF">GCM10022247_26960</name>
</gene>
<dbReference type="Pfam" id="PF02801">
    <property type="entry name" value="Ketoacyl-synt_C"/>
    <property type="match status" value="1"/>
</dbReference>
<dbReference type="PROSITE" id="PS50075">
    <property type="entry name" value="CARRIER"/>
    <property type="match status" value="1"/>
</dbReference>
<feature type="domain" description="Ketosynthase family 3 (KS3)" evidence="5">
    <location>
        <begin position="1"/>
        <end position="414"/>
    </location>
</feature>
<protein>
    <submittedName>
        <fullName evidence="6">Type I polyketide synthase</fullName>
    </submittedName>
</protein>
<dbReference type="InterPro" id="IPR014031">
    <property type="entry name" value="Ketoacyl_synth_C"/>
</dbReference>
<dbReference type="InterPro" id="IPR014043">
    <property type="entry name" value="Acyl_transferase_dom"/>
</dbReference>
<dbReference type="Pfam" id="PF00698">
    <property type="entry name" value="Acyl_transf_1"/>
    <property type="match status" value="1"/>
</dbReference>
<keyword evidence="7" id="KW-1185">Reference proteome</keyword>
<dbReference type="Pfam" id="PF16197">
    <property type="entry name" value="KAsynt_C_assoc"/>
    <property type="match status" value="1"/>
</dbReference>
<dbReference type="InterPro" id="IPR014030">
    <property type="entry name" value="Ketoacyl_synth_N"/>
</dbReference>